<dbReference type="EMBL" id="JAGIKZ010000020">
    <property type="protein sequence ID" value="MBP2242424.1"/>
    <property type="molecule type" value="Genomic_DNA"/>
</dbReference>
<evidence type="ECO:0000256" key="2">
    <source>
        <dbReference type="ARBA" id="ARBA00009142"/>
    </source>
</evidence>
<comment type="subcellular location">
    <subcellularLocation>
        <location evidence="6">Cell membrane</location>
        <topology evidence="6">Multi-pass membrane protein</topology>
    </subcellularLocation>
    <subcellularLocation>
        <location evidence="1">Membrane</location>
        <topology evidence="1">Multi-pass membrane protein</topology>
    </subcellularLocation>
</comment>
<accession>A0ABS4RHP3</accession>
<dbReference type="Proteomes" id="UP001519293">
    <property type="component" value="Unassembled WGS sequence"/>
</dbReference>
<organism evidence="7 8">
    <name type="scientific">Cytobacillus eiseniae</name>
    <dbReference type="NCBI Taxonomy" id="762947"/>
    <lineage>
        <taxon>Bacteria</taxon>
        <taxon>Bacillati</taxon>
        <taxon>Bacillota</taxon>
        <taxon>Bacilli</taxon>
        <taxon>Bacillales</taxon>
        <taxon>Bacillaceae</taxon>
        <taxon>Cytobacillus</taxon>
    </lineage>
</organism>
<keyword evidence="4 6" id="KW-1133">Transmembrane helix</keyword>
<protein>
    <recommendedName>
        <fullName evidence="6">Probable membrane transporter protein</fullName>
    </recommendedName>
</protein>
<gene>
    <name evidence="7" type="ORF">J2Z40_002998</name>
</gene>
<evidence type="ECO:0000313" key="7">
    <source>
        <dbReference type="EMBL" id="MBP2242424.1"/>
    </source>
</evidence>
<dbReference type="RefSeq" id="WP_066400324.1">
    <property type="nucleotide sequence ID" value="NZ_JAGIKZ010000020.1"/>
</dbReference>
<feature type="transmembrane region" description="Helical" evidence="6">
    <location>
        <begin position="6"/>
        <end position="35"/>
    </location>
</feature>
<dbReference type="PANTHER" id="PTHR43701">
    <property type="entry name" value="MEMBRANE TRANSPORTER PROTEIN MJ0441-RELATED"/>
    <property type="match status" value="1"/>
</dbReference>
<dbReference type="InterPro" id="IPR002781">
    <property type="entry name" value="TM_pro_TauE-like"/>
</dbReference>
<evidence type="ECO:0000256" key="3">
    <source>
        <dbReference type="ARBA" id="ARBA00022692"/>
    </source>
</evidence>
<comment type="similarity">
    <text evidence="2 6">Belongs to the 4-toluene sulfonate uptake permease (TSUP) (TC 2.A.102) family.</text>
</comment>
<evidence type="ECO:0000313" key="8">
    <source>
        <dbReference type="Proteomes" id="UP001519293"/>
    </source>
</evidence>
<keyword evidence="5 6" id="KW-0472">Membrane</keyword>
<sequence length="289" mass="31407">MEFGLFFLLGGCISILSGFFGVGGGFILTPILMLIGFSPIEAITTSLLFTIGTSISGITAHFRLKNILWKEGLILGLSGMGATQIARPFVLFLENRGWDEVAIPIFYIILLSYFAVTMFKQGKKQQANEQSSESSPSVIQMILIGLFAGFISTTLGVGGGFIIVPLSIAFLRIMPKKAVGTSLFAVLLIVSVGFLSYAFTVTIDYRIGLLLVAGGLIGSQFGARLTRFFENKEISMMLGCLYIATLTSVALKLFNLSYVGLTLIGLFVLFFFIRAIMKMRMAKSKVTDN</sequence>
<dbReference type="InterPro" id="IPR051598">
    <property type="entry name" value="TSUP/Inactive_protease-like"/>
</dbReference>
<name>A0ABS4RHP3_9BACI</name>
<feature type="transmembrane region" description="Helical" evidence="6">
    <location>
        <begin position="101"/>
        <end position="119"/>
    </location>
</feature>
<proteinExistence type="inferred from homology"/>
<comment type="caution">
    <text evidence="7">The sequence shown here is derived from an EMBL/GenBank/DDBJ whole genome shotgun (WGS) entry which is preliminary data.</text>
</comment>
<evidence type="ECO:0000256" key="5">
    <source>
        <dbReference type="ARBA" id="ARBA00023136"/>
    </source>
</evidence>
<keyword evidence="6" id="KW-1003">Cell membrane</keyword>
<feature type="transmembrane region" description="Helical" evidence="6">
    <location>
        <begin position="205"/>
        <end position="222"/>
    </location>
</feature>
<keyword evidence="8" id="KW-1185">Reference proteome</keyword>
<feature type="transmembrane region" description="Helical" evidence="6">
    <location>
        <begin position="178"/>
        <end position="199"/>
    </location>
</feature>
<evidence type="ECO:0000256" key="4">
    <source>
        <dbReference type="ARBA" id="ARBA00022989"/>
    </source>
</evidence>
<feature type="transmembrane region" description="Helical" evidence="6">
    <location>
        <begin position="42"/>
        <end position="62"/>
    </location>
</feature>
<dbReference type="PANTHER" id="PTHR43701:SF2">
    <property type="entry name" value="MEMBRANE TRANSPORTER PROTEIN YJNA-RELATED"/>
    <property type="match status" value="1"/>
</dbReference>
<evidence type="ECO:0000256" key="6">
    <source>
        <dbReference type="RuleBase" id="RU363041"/>
    </source>
</evidence>
<dbReference type="Pfam" id="PF01925">
    <property type="entry name" value="TauE"/>
    <property type="match status" value="1"/>
</dbReference>
<keyword evidence="3 6" id="KW-0812">Transmembrane</keyword>
<evidence type="ECO:0000256" key="1">
    <source>
        <dbReference type="ARBA" id="ARBA00004141"/>
    </source>
</evidence>
<feature type="transmembrane region" description="Helical" evidence="6">
    <location>
        <begin position="74"/>
        <end position="94"/>
    </location>
</feature>
<feature type="transmembrane region" description="Helical" evidence="6">
    <location>
        <begin position="257"/>
        <end position="277"/>
    </location>
</feature>
<feature type="transmembrane region" description="Helical" evidence="6">
    <location>
        <begin position="139"/>
        <end position="166"/>
    </location>
</feature>
<reference evidence="7 8" key="1">
    <citation type="submission" date="2021-03" db="EMBL/GenBank/DDBJ databases">
        <title>Genomic Encyclopedia of Type Strains, Phase IV (KMG-IV): sequencing the most valuable type-strain genomes for metagenomic binning, comparative biology and taxonomic classification.</title>
        <authorList>
            <person name="Goeker M."/>
        </authorList>
    </citation>
    <scope>NUCLEOTIDE SEQUENCE [LARGE SCALE GENOMIC DNA]</scope>
    <source>
        <strain evidence="7 8">DSM 26675</strain>
    </source>
</reference>